<accession>A0A7X0SK69</accession>
<proteinExistence type="predicted"/>
<dbReference type="AlphaFoldDB" id="A0A7X0SK69"/>
<evidence type="ECO:0000259" key="2">
    <source>
        <dbReference type="Pfam" id="PF07883"/>
    </source>
</evidence>
<evidence type="ECO:0000313" key="3">
    <source>
        <dbReference type="EMBL" id="MBB6731446.1"/>
    </source>
</evidence>
<dbReference type="CDD" id="cd06985">
    <property type="entry name" value="cupin_BF4112"/>
    <property type="match status" value="1"/>
</dbReference>
<dbReference type="PANTHER" id="PTHR35848">
    <property type="entry name" value="OXALATE-BINDING PROTEIN"/>
    <property type="match status" value="1"/>
</dbReference>
<dbReference type="InterPro" id="IPR051610">
    <property type="entry name" value="GPI/OXD"/>
</dbReference>
<sequence>MNGNHFSVVEAGLFSNLLSKSKDPIPGKYFLKDRLGLTGMEVSLNQLPEGGSIPFHHTHRENEELYLFIGGRGQFQVDGQILEVKEGTAIRVSPEGERTLRNNGTGDLSFVVIQAQAGSLRQWAGTDGVILDKPVAWEE</sequence>
<dbReference type="Gene3D" id="2.60.120.10">
    <property type="entry name" value="Jelly Rolls"/>
    <property type="match status" value="1"/>
</dbReference>
<dbReference type="InterPro" id="IPR014710">
    <property type="entry name" value="RmlC-like_jellyroll"/>
</dbReference>
<dbReference type="RefSeq" id="WP_185129118.1">
    <property type="nucleotide sequence ID" value="NZ_JACJVO010000012.1"/>
</dbReference>
<dbReference type="PANTHER" id="PTHR35848:SF6">
    <property type="entry name" value="CUPIN TYPE-2 DOMAIN-CONTAINING PROTEIN"/>
    <property type="match status" value="1"/>
</dbReference>
<name>A0A7X0SK69_9BACL</name>
<dbReference type="EMBL" id="JACJVO010000012">
    <property type="protein sequence ID" value="MBB6731446.1"/>
    <property type="molecule type" value="Genomic_DNA"/>
</dbReference>
<dbReference type="InterPro" id="IPR011051">
    <property type="entry name" value="RmlC_Cupin_sf"/>
</dbReference>
<dbReference type="GO" id="GO:0046872">
    <property type="term" value="F:metal ion binding"/>
    <property type="evidence" value="ECO:0007669"/>
    <property type="project" value="UniProtKB-KW"/>
</dbReference>
<protein>
    <submittedName>
        <fullName evidence="3">Cupin domain-containing protein</fullName>
    </submittedName>
</protein>
<feature type="domain" description="Cupin type-2" evidence="2">
    <location>
        <begin position="47"/>
        <end position="113"/>
    </location>
</feature>
<comment type="caution">
    <text evidence="3">The sequence shown here is derived from an EMBL/GenBank/DDBJ whole genome shotgun (WGS) entry which is preliminary data.</text>
</comment>
<dbReference type="Proteomes" id="UP000564644">
    <property type="component" value="Unassembled WGS sequence"/>
</dbReference>
<gene>
    <name evidence="3" type="ORF">H7C18_11060</name>
</gene>
<dbReference type="Pfam" id="PF07883">
    <property type="entry name" value="Cupin_2"/>
    <property type="match status" value="1"/>
</dbReference>
<evidence type="ECO:0000313" key="4">
    <source>
        <dbReference type="Proteomes" id="UP000564644"/>
    </source>
</evidence>
<keyword evidence="4" id="KW-1185">Reference proteome</keyword>
<dbReference type="SUPFAM" id="SSF51182">
    <property type="entry name" value="RmlC-like cupins"/>
    <property type="match status" value="1"/>
</dbReference>
<evidence type="ECO:0000256" key="1">
    <source>
        <dbReference type="ARBA" id="ARBA00022723"/>
    </source>
</evidence>
<organism evidence="3 4">
    <name type="scientific">Cohnella zeiphila</name>
    <dbReference type="NCBI Taxonomy" id="2761120"/>
    <lineage>
        <taxon>Bacteria</taxon>
        <taxon>Bacillati</taxon>
        <taxon>Bacillota</taxon>
        <taxon>Bacilli</taxon>
        <taxon>Bacillales</taxon>
        <taxon>Paenibacillaceae</taxon>
        <taxon>Cohnella</taxon>
    </lineage>
</organism>
<reference evidence="3 4" key="1">
    <citation type="submission" date="2020-08" db="EMBL/GenBank/DDBJ databases">
        <title>Cohnella phylogeny.</title>
        <authorList>
            <person name="Dunlap C."/>
        </authorList>
    </citation>
    <scope>NUCLEOTIDE SEQUENCE [LARGE SCALE GENOMIC DNA]</scope>
    <source>
        <strain evidence="3 4">CBP 2801</strain>
    </source>
</reference>
<dbReference type="InterPro" id="IPR013096">
    <property type="entry name" value="Cupin_2"/>
</dbReference>
<keyword evidence="1" id="KW-0479">Metal-binding</keyword>